<protein>
    <recommendedName>
        <fullName evidence="1">Clr5 domain-containing protein</fullName>
    </recommendedName>
</protein>
<dbReference type="HOGENOM" id="CLU_871523_0_0_1"/>
<dbReference type="eggNOG" id="ENOG502SW0G">
    <property type="taxonomic scope" value="Eukaryota"/>
</dbReference>
<dbReference type="STRING" id="1182542.W9Y3H1"/>
<dbReference type="InterPro" id="IPR025676">
    <property type="entry name" value="Clr5_dom"/>
</dbReference>
<sequence length="319" mass="36621">MTSRSKITDADWEGHKSTIHQLYIVENKTLATVREKMASEYNFHATTSQYTTRFSVWGFQKGFRPETWEGISRSLKKRKLAPSNVEVFINGEVIPEKKLKKGILRYDLPTMRLCMQSRATTPDGVVIRPKHRQLKFELPSYEFLPILQETFQLVCGWEHASPPPSTLLDDAFDDMGALVEATESDGETLDLIHSLHCRSQTRPQSERCRVMLFLTPVDTYIGALFSIPPYRTLSQVNSILLNRLRPFFIESLTHDLQTVVEQLLDSKSKTRTQVLMFITVFLISNGHLIYGEEDVDAAVQLLYVQGIWIRKRSSRSYSG</sequence>
<dbReference type="Pfam" id="PF14420">
    <property type="entry name" value="Clr5"/>
    <property type="match status" value="1"/>
</dbReference>
<dbReference type="PANTHER" id="PTHR38788">
    <property type="entry name" value="CLR5 DOMAIN-CONTAINING PROTEIN"/>
    <property type="match status" value="1"/>
</dbReference>
<evidence type="ECO:0000313" key="3">
    <source>
        <dbReference type="Proteomes" id="UP000019478"/>
    </source>
</evidence>
<name>W9Y3H1_9EURO</name>
<evidence type="ECO:0000313" key="2">
    <source>
        <dbReference type="EMBL" id="EXJ87332.1"/>
    </source>
</evidence>
<proteinExistence type="predicted"/>
<dbReference type="OrthoDB" id="539213at2759"/>
<dbReference type="EMBL" id="AMGY01000003">
    <property type="protein sequence ID" value="EXJ87332.1"/>
    <property type="molecule type" value="Genomic_DNA"/>
</dbReference>
<keyword evidence="3" id="KW-1185">Reference proteome</keyword>
<reference evidence="2 3" key="1">
    <citation type="submission" date="2013-03" db="EMBL/GenBank/DDBJ databases">
        <title>The Genome Sequence of Capronia epimyces CBS 606.96.</title>
        <authorList>
            <consortium name="The Broad Institute Genomics Platform"/>
            <person name="Cuomo C."/>
            <person name="de Hoog S."/>
            <person name="Gorbushina A."/>
            <person name="Walker B."/>
            <person name="Young S.K."/>
            <person name="Zeng Q."/>
            <person name="Gargeya S."/>
            <person name="Fitzgerald M."/>
            <person name="Haas B."/>
            <person name="Abouelleil A."/>
            <person name="Allen A.W."/>
            <person name="Alvarado L."/>
            <person name="Arachchi H.M."/>
            <person name="Berlin A.M."/>
            <person name="Chapman S.B."/>
            <person name="Gainer-Dewar J."/>
            <person name="Goldberg J."/>
            <person name="Griggs A."/>
            <person name="Gujja S."/>
            <person name="Hansen M."/>
            <person name="Howarth C."/>
            <person name="Imamovic A."/>
            <person name="Ireland A."/>
            <person name="Larimer J."/>
            <person name="McCowan C."/>
            <person name="Murphy C."/>
            <person name="Pearson M."/>
            <person name="Poon T.W."/>
            <person name="Priest M."/>
            <person name="Roberts A."/>
            <person name="Saif S."/>
            <person name="Shea T."/>
            <person name="Sisk P."/>
            <person name="Sykes S."/>
            <person name="Wortman J."/>
            <person name="Nusbaum C."/>
            <person name="Birren B."/>
        </authorList>
    </citation>
    <scope>NUCLEOTIDE SEQUENCE [LARGE SCALE GENOMIC DNA]</scope>
    <source>
        <strain evidence="2 3">CBS 606.96</strain>
    </source>
</reference>
<organism evidence="2 3">
    <name type="scientific">Capronia epimyces CBS 606.96</name>
    <dbReference type="NCBI Taxonomy" id="1182542"/>
    <lineage>
        <taxon>Eukaryota</taxon>
        <taxon>Fungi</taxon>
        <taxon>Dikarya</taxon>
        <taxon>Ascomycota</taxon>
        <taxon>Pezizomycotina</taxon>
        <taxon>Eurotiomycetes</taxon>
        <taxon>Chaetothyriomycetidae</taxon>
        <taxon>Chaetothyriales</taxon>
        <taxon>Herpotrichiellaceae</taxon>
        <taxon>Capronia</taxon>
    </lineage>
</organism>
<evidence type="ECO:0000259" key="1">
    <source>
        <dbReference type="Pfam" id="PF14420"/>
    </source>
</evidence>
<dbReference type="PANTHER" id="PTHR38788:SF3">
    <property type="entry name" value="CLR5 DOMAIN-CONTAINING PROTEIN"/>
    <property type="match status" value="1"/>
</dbReference>
<dbReference type="RefSeq" id="XP_007732611.1">
    <property type="nucleotide sequence ID" value="XM_007734421.1"/>
</dbReference>
<dbReference type="Proteomes" id="UP000019478">
    <property type="component" value="Unassembled WGS sequence"/>
</dbReference>
<accession>W9Y3H1</accession>
<dbReference type="GeneID" id="19168411"/>
<dbReference type="AlphaFoldDB" id="W9Y3H1"/>
<gene>
    <name evidence="2" type="ORF">A1O3_04291</name>
</gene>
<comment type="caution">
    <text evidence="2">The sequence shown here is derived from an EMBL/GenBank/DDBJ whole genome shotgun (WGS) entry which is preliminary data.</text>
</comment>
<feature type="domain" description="Clr5" evidence="1">
    <location>
        <begin position="9"/>
        <end position="61"/>
    </location>
</feature>